<dbReference type="EMBL" id="ML975364">
    <property type="protein sequence ID" value="KAF1831407.1"/>
    <property type="molecule type" value="Genomic_DNA"/>
</dbReference>
<evidence type="ECO:0000313" key="3">
    <source>
        <dbReference type="Proteomes" id="UP000800040"/>
    </source>
</evidence>
<dbReference type="OrthoDB" id="5230873at2759"/>
<evidence type="ECO:0000313" key="2">
    <source>
        <dbReference type="EMBL" id="KAF1831407.1"/>
    </source>
</evidence>
<feature type="chain" id="PRO_5025547359" evidence="1">
    <location>
        <begin position="20"/>
        <end position="187"/>
    </location>
</feature>
<sequence length="187" mass="19686">MFTGIRSLLLASLPLVVLGSPKHTMPSGSFFQLYAYGDAFGGLPLFYAGGLAYVGDPTLSNSSEAAVVSFSTNSSNQFTGNPNTTNVSTSPTWSNVTLFVPATATDDGRIGFLPNNYDQGNSTVTTSGFAFYGSTAMLIGSDGSISTAFCGMEVEEGVYQLFWNETDGTKPLTLRSVAPSNPSSKRH</sequence>
<proteinExistence type="predicted"/>
<dbReference type="Proteomes" id="UP000800040">
    <property type="component" value="Unassembled WGS sequence"/>
</dbReference>
<accession>A0A6A5K8V8</accession>
<keyword evidence="3" id="KW-1185">Reference proteome</keyword>
<name>A0A6A5K8V8_9PLEO</name>
<reference evidence="2" key="1">
    <citation type="submission" date="2020-01" db="EMBL/GenBank/DDBJ databases">
        <authorList>
            <consortium name="DOE Joint Genome Institute"/>
            <person name="Haridas S."/>
            <person name="Albert R."/>
            <person name="Binder M."/>
            <person name="Bloem J."/>
            <person name="Labutti K."/>
            <person name="Salamov A."/>
            <person name="Andreopoulos B."/>
            <person name="Baker S.E."/>
            <person name="Barry K."/>
            <person name="Bills G."/>
            <person name="Bluhm B.H."/>
            <person name="Cannon C."/>
            <person name="Castanera R."/>
            <person name="Culley D.E."/>
            <person name="Daum C."/>
            <person name="Ezra D."/>
            <person name="Gonzalez J.B."/>
            <person name="Henrissat B."/>
            <person name="Kuo A."/>
            <person name="Liang C."/>
            <person name="Lipzen A."/>
            <person name="Lutzoni F."/>
            <person name="Magnuson J."/>
            <person name="Mondo S."/>
            <person name="Nolan M."/>
            <person name="Ohm R."/>
            <person name="Pangilinan J."/>
            <person name="Park H.-J."/>
            <person name="Ramirez L."/>
            <person name="Alfaro M."/>
            <person name="Sun H."/>
            <person name="Tritt A."/>
            <person name="Yoshinaga Y."/>
            <person name="Zwiers L.-H."/>
            <person name="Turgeon B.G."/>
            <person name="Goodwin S.B."/>
            <person name="Spatafora J.W."/>
            <person name="Crous P.W."/>
            <person name="Grigoriev I.V."/>
        </authorList>
    </citation>
    <scope>NUCLEOTIDE SEQUENCE</scope>
    <source>
        <strain evidence="2">P77</strain>
    </source>
</reference>
<dbReference type="AlphaFoldDB" id="A0A6A5K8V8"/>
<organism evidence="2 3">
    <name type="scientific">Decorospora gaudefroyi</name>
    <dbReference type="NCBI Taxonomy" id="184978"/>
    <lineage>
        <taxon>Eukaryota</taxon>
        <taxon>Fungi</taxon>
        <taxon>Dikarya</taxon>
        <taxon>Ascomycota</taxon>
        <taxon>Pezizomycotina</taxon>
        <taxon>Dothideomycetes</taxon>
        <taxon>Pleosporomycetidae</taxon>
        <taxon>Pleosporales</taxon>
        <taxon>Pleosporineae</taxon>
        <taxon>Pleosporaceae</taxon>
        <taxon>Decorospora</taxon>
    </lineage>
</organism>
<gene>
    <name evidence="2" type="ORF">BDW02DRAFT_572018</name>
</gene>
<evidence type="ECO:0000256" key="1">
    <source>
        <dbReference type="SAM" id="SignalP"/>
    </source>
</evidence>
<feature type="signal peptide" evidence="1">
    <location>
        <begin position="1"/>
        <end position="19"/>
    </location>
</feature>
<keyword evidence="1" id="KW-0732">Signal</keyword>
<protein>
    <submittedName>
        <fullName evidence="2">Uncharacterized protein</fullName>
    </submittedName>
</protein>